<protein>
    <submittedName>
        <fullName evidence="2">Uncharacterized protein</fullName>
    </submittedName>
</protein>
<gene>
    <name evidence="2" type="ORF">M5D96_003935</name>
</gene>
<name>A0A9Q0BS58_9MUSC</name>
<reference evidence="2" key="1">
    <citation type="journal article" date="2023" name="Genome Biol. Evol.">
        <title>Long-read-based Genome Assembly of Drosophila gunungcola Reveals Fewer Chemosensory Genes in Flower-breeding Species.</title>
        <authorList>
            <person name="Negi A."/>
            <person name="Liao B.Y."/>
            <person name="Yeh S.D."/>
        </authorList>
    </citation>
    <scope>NUCLEOTIDE SEQUENCE</scope>
    <source>
        <strain evidence="2">Sukarami</strain>
    </source>
</reference>
<dbReference type="AlphaFoldDB" id="A0A9Q0BS58"/>
<dbReference type="Proteomes" id="UP001059596">
    <property type="component" value="Unassembled WGS sequence"/>
</dbReference>
<accession>A0A9Q0BS58</accession>
<dbReference type="EMBL" id="JAMKOV010000002">
    <property type="protein sequence ID" value="KAI8042622.1"/>
    <property type="molecule type" value="Genomic_DNA"/>
</dbReference>
<feature type="compositionally biased region" description="Basic and acidic residues" evidence="1">
    <location>
        <begin position="54"/>
        <end position="66"/>
    </location>
</feature>
<evidence type="ECO:0000313" key="3">
    <source>
        <dbReference type="Proteomes" id="UP001059596"/>
    </source>
</evidence>
<evidence type="ECO:0000313" key="2">
    <source>
        <dbReference type="EMBL" id="KAI8042622.1"/>
    </source>
</evidence>
<keyword evidence="3" id="KW-1185">Reference proteome</keyword>
<evidence type="ECO:0000256" key="1">
    <source>
        <dbReference type="SAM" id="MobiDB-lite"/>
    </source>
</evidence>
<feature type="compositionally biased region" description="Acidic residues" evidence="1">
    <location>
        <begin position="130"/>
        <end position="145"/>
    </location>
</feature>
<feature type="region of interest" description="Disordered" evidence="1">
    <location>
        <begin position="120"/>
        <end position="145"/>
    </location>
</feature>
<organism evidence="2 3">
    <name type="scientific">Drosophila gunungcola</name>
    <name type="common">fruit fly</name>
    <dbReference type="NCBI Taxonomy" id="103775"/>
    <lineage>
        <taxon>Eukaryota</taxon>
        <taxon>Metazoa</taxon>
        <taxon>Ecdysozoa</taxon>
        <taxon>Arthropoda</taxon>
        <taxon>Hexapoda</taxon>
        <taxon>Insecta</taxon>
        <taxon>Pterygota</taxon>
        <taxon>Neoptera</taxon>
        <taxon>Endopterygota</taxon>
        <taxon>Diptera</taxon>
        <taxon>Brachycera</taxon>
        <taxon>Muscomorpha</taxon>
        <taxon>Ephydroidea</taxon>
        <taxon>Drosophilidae</taxon>
        <taxon>Drosophila</taxon>
        <taxon>Sophophora</taxon>
    </lineage>
</organism>
<proteinExistence type="predicted"/>
<comment type="caution">
    <text evidence="2">The sequence shown here is derived from an EMBL/GenBank/DDBJ whole genome shotgun (WGS) entry which is preliminary data.</text>
</comment>
<feature type="region of interest" description="Disordered" evidence="1">
    <location>
        <begin position="31"/>
        <end position="77"/>
    </location>
</feature>
<sequence>MRPQIAEIQDLIGVGVGVKVELGAGAEAGVGVGALRDGPLDMPGTKDSYLDQNLNRKEKAQTKSLERGGWSGGAEDPRTCRCRHQLTPDEDGQVGATFKSQAASSAAIMQRGAPEAITMSRSCSCRDGDGDGPEDGVWDGAELEI</sequence>